<sequence>METRSRKRAEATGDRPSPVRRGNNNSSNISNKRARFSGPNIPLPLPVPRLPSRSAFSRLHPTIASVSRIEEVTMDSPSLPSSSSGSKHSKKEIEKDEDYNRKSASKEKEAEKGKEKEMRSADRDRGTPHLDDDHHDVEGNSSLQHNIASASSALHGLLRKLGAGLDDLLPTPSPHQSSKLKRILSGLKADGEEGRQLEALSQLCELLSIGTEESLSSFSVDSFVPVLVGLLNHEYNADMMLLAARALTHLCDVLPSSCAAVVHYGAVPCLCARLLTIEYIDLAEQSLQALEKISHEHPAACLRAGALLAVLSYLDFFSTGVQRVAVSTAANICRQLPADASDFVIEAVPILTNLLHYQDSKVVDHASVCLTRIADSFASSSEKLDMLCSHGLIPQAVRLVSVNNSNGAMVSQTSLNHSTYTGLIRLLSTCASGSAAAAESLLLLNISSIIKDILAGSGVLCSSTVSPLPAARSPEQLYEIVTLVNELLPLMPQLSAPQNGMTTPRNLSSRKGLSAKPDDVPMREKLLQDHPELLAQFGKDLFPVLIQVYGSSVNPPIRHKCLAAMSKLVHFSTAEMLRSLFKDLNISSFLGGVLALKDPSILLAALQMAETLMQKLPDVFTKLFVKEGVVHAIDNLIANDYGNTSPQPPSSGKNLEGAGGITDVAPGRPRRGNRRRGSGSLASESPPEEIKGSSHVPVGSPSVGTPDALLQTSKRSAVIAAAKHFKETHFAIDSGIADVAVTESLSRLKALCQKMDGENVPGGKGKWKGKGKVTGSSAASDDTTIAAVAELLTELNSGDGVSTFEFVGSGVVSSLLNFLSCGDHSKENLSDVRVRQQALDRLKQFVSVALSPSSEQGAPFGDPPVKILVRKLQSALASLERFPVVLSHIPRSGSTSASVAAGLGALAQPFKLRLCRAPGERGLRDYSLNIVLIDPLATLSSIEDFLWSRVQRSDTSNKASISSSSEGTQPNSESPNTSTRMMRPSTRSRSFAAVAADNAATPAASKGKAKMGILGSFETRGPETRNAAARRRGSRISTPSSKQSQGESATPGSEEDDLEVSPAEFDEAVAMDEDDLSEEVEDEEQEEVRLVFGEGSVSSCLRDQVHAVRLGVDSVSGIGASTSTVTEDSSSKPSGFITGVSGIHLGSRATVVTGGLDTNESRTGTSVVSRNSLSFAAAAMAGLASASGKGLRAGRERRSLGASSSSAPTRLAFSLGGKPLNRTWTIFQAIQRQAIAEEDDEERFTGADYSSGEGKRLWDEVYTIHYQRAECTSQTGVVVPSTSSSSSTPIPVAQSNGSAVSELIKSTEETCLRQQSSLLDSILQGELPCDLDKTNSTYKILLLLRVLEALNRLSPRLHAQALSDAYAEGRITEMNQHKASVPVVSQEEFLSTKLTPKLARQMQDALALCSGGLPAWCSQLTRACPFLFPFETRRQYFYATAFGLSRALQRLQQLQSADNPSASNERELRIGRLQRQKVRVSRNRILDSAAKVMELYSSHKAVLEVEYFGEVGTGLGPTLEFYTLLSHDLQKVSLDMWRSSSTSSAVDEIAHGGDIDMQDADSEFLDESTGSLLEKDTDFAAFEADEHVIAPYGLFPRPFPPTSDASAGSKYARVLEHFRLLGRTMGKALQDGRLLDLPLSTAFHKLILGQELDIYDMQHIDPELGTTLQEMQNLVRRKKFLETSSDTGKQAVLDLRFRDVKVEDLCLDFTLPGYSDYLLKPDGRNIGLTLENLEEYVALVVDSTLKSGIAPQLDAFRSGFNEVFQVSSLQIFNEEELDYLLCGCREVWTADTLVEHIKFDHGYTSTSPPIRNLLEIMAEFTPEQQRAFLRFVTGAPRLPSGGLAALNPKLTIVRKHPTGVAGTAAVLGSTPPGTSALGTPLADGDLPSVMTCANYLKLPPYSCKEIMRERLLFAISEGQGSFDLS</sequence>
<organism evidence="9 10">
    <name type="scientific">Ceratopteris richardii</name>
    <name type="common">Triangle waterfern</name>
    <dbReference type="NCBI Taxonomy" id="49495"/>
    <lineage>
        <taxon>Eukaryota</taxon>
        <taxon>Viridiplantae</taxon>
        <taxon>Streptophyta</taxon>
        <taxon>Embryophyta</taxon>
        <taxon>Tracheophyta</taxon>
        <taxon>Polypodiopsida</taxon>
        <taxon>Polypodiidae</taxon>
        <taxon>Polypodiales</taxon>
        <taxon>Pteridineae</taxon>
        <taxon>Pteridaceae</taxon>
        <taxon>Parkerioideae</taxon>
        <taxon>Ceratopteris</taxon>
    </lineage>
</organism>
<evidence type="ECO:0000256" key="3">
    <source>
        <dbReference type="ARBA" id="ARBA00012485"/>
    </source>
</evidence>
<dbReference type="InterPro" id="IPR000225">
    <property type="entry name" value="Armadillo"/>
</dbReference>
<gene>
    <name evidence="9" type="ORF">KP509_01G061600</name>
</gene>
<dbReference type="InterPro" id="IPR045322">
    <property type="entry name" value="HECTD1/TRIP12-like"/>
</dbReference>
<dbReference type="Gene3D" id="3.30.2410.10">
    <property type="entry name" value="Hect, E3 ligase catalytic domain"/>
    <property type="match status" value="1"/>
</dbReference>
<dbReference type="InterPro" id="IPR016024">
    <property type="entry name" value="ARM-type_fold"/>
</dbReference>
<dbReference type="EC" id="2.3.2.26" evidence="3"/>
<feature type="domain" description="HECT" evidence="8">
    <location>
        <begin position="1555"/>
        <end position="1925"/>
    </location>
</feature>
<dbReference type="InterPro" id="IPR011989">
    <property type="entry name" value="ARM-like"/>
</dbReference>
<feature type="region of interest" description="Disordered" evidence="7">
    <location>
        <begin position="1"/>
        <end position="140"/>
    </location>
</feature>
<evidence type="ECO:0000256" key="6">
    <source>
        <dbReference type="PROSITE-ProRule" id="PRU00104"/>
    </source>
</evidence>
<feature type="active site" description="Glycyl thioester intermediate" evidence="6">
    <location>
        <position position="1892"/>
    </location>
</feature>
<dbReference type="InterPro" id="IPR000569">
    <property type="entry name" value="HECT_dom"/>
</dbReference>
<feature type="compositionally biased region" description="Polar residues" evidence="7">
    <location>
        <begin position="641"/>
        <end position="653"/>
    </location>
</feature>
<dbReference type="CDD" id="cd00078">
    <property type="entry name" value="HECTc"/>
    <property type="match status" value="1"/>
</dbReference>
<dbReference type="InterPro" id="IPR057948">
    <property type="entry name" value="TPR_TRIP12_N"/>
</dbReference>
<dbReference type="Gene3D" id="3.90.1750.10">
    <property type="entry name" value="Hect, E3 ligase catalytic domains"/>
    <property type="match status" value="1"/>
</dbReference>
<keyword evidence="10" id="KW-1185">Reference proteome</keyword>
<feature type="compositionally biased region" description="Low complexity" evidence="7">
    <location>
        <begin position="977"/>
        <end position="1004"/>
    </location>
</feature>
<feature type="compositionally biased region" description="Polar residues" evidence="7">
    <location>
        <begin position="1035"/>
        <end position="1051"/>
    </location>
</feature>
<reference evidence="9" key="1">
    <citation type="submission" date="2021-08" db="EMBL/GenBank/DDBJ databases">
        <title>WGS assembly of Ceratopteris richardii.</title>
        <authorList>
            <person name="Marchant D.B."/>
            <person name="Chen G."/>
            <person name="Jenkins J."/>
            <person name="Shu S."/>
            <person name="Leebens-Mack J."/>
            <person name="Grimwood J."/>
            <person name="Schmutz J."/>
            <person name="Soltis P."/>
            <person name="Soltis D."/>
            <person name="Chen Z.-H."/>
        </authorList>
    </citation>
    <scope>NUCLEOTIDE SEQUENCE</scope>
    <source>
        <strain evidence="9">Whitten #5841</strain>
        <tissue evidence="9">Leaf</tissue>
    </source>
</reference>
<dbReference type="GO" id="GO:0000209">
    <property type="term" value="P:protein polyubiquitination"/>
    <property type="evidence" value="ECO:0007669"/>
    <property type="project" value="TreeGrafter"/>
</dbReference>
<comment type="similarity">
    <text evidence="2">Belongs to the UPL family. K-HECT subfamily.</text>
</comment>
<feature type="compositionally biased region" description="Polar residues" evidence="7">
    <location>
        <begin position="956"/>
        <end position="976"/>
    </location>
</feature>
<evidence type="ECO:0000256" key="4">
    <source>
        <dbReference type="ARBA" id="ARBA00022679"/>
    </source>
</evidence>
<dbReference type="FunFam" id="3.90.1750.10:FF:000048">
    <property type="entry name" value="E3 ubiquitin-protein ligase UPL3"/>
    <property type="match status" value="1"/>
</dbReference>
<feature type="compositionally biased region" description="Basic and acidic residues" evidence="7">
    <location>
        <begin position="91"/>
        <end position="138"/>
    </location>
</feature>
<dbReference type="Pfam" id="PF25579">
    <property type="entry name" value="TPR_TRIP12_N"/>
    <property type="match status" value="1"/>
</dbReference>
<feature type="region of interest" description="Disordered" evidence="7">
    <location>
        <begin position="956"/>
        <end position="1061"/>
    </location>
</feature>
<evidence type="ECO:0000256" key="7">
    <source>
        <dbReference type="SAM" id="MobiDB-lite"/>
    </source>
</evidence>
<feature type="compositionally biased region" description="Basic residues" evidence="7">
    <location>
        <begin position="668"/>
        <end position="677"/>
    </location>
</feature>
<dbReference type="Gene3D" id="1.25.10.10">
    <property type="entry name" value="Leucine-rich Repeat Variant"/>
    <property type="match status" value="1"/>
</dbReference>
<evidence type="ECO:0000256" key="1">
    <source>
        <dbReference type="ARBA" id="ARBA00000885"/>
    </source>
</evidence>
<feature type="compositionally biased region" description="Low complexity" evidence="7">
    <location>
        <begin position="693"/>
        <end position="706"/>
    </location>
</feature>
<protein>
    <recommendedName>
        <fullName evidence="3">HECT-type E3 ubiquitin transferase</fullName>
        <ecNumber evidence="3">2.3.2.26</ecNumber>
    </recommendedName>
</protein>
<dbReference type="SUPFAM" id="SSF56204">
    <property type="entry name" value="Hect, E3 ligase catalytic domain"/>
    <property type="match status" value="1"/>
</dbReference>
<feature type="compositionally biased region" description="Basic and acidic residues" evidence="7">
    <location>
        <begin position="1"/>
        <end position="13"/>
    </location>
</feature>
<dbReference type="SMART" id="SM00185">
    <property type="entry name" value="ARM"/>
    <property type="match status" value="4"/>
</dbReference>
<evidence type="ECO:0000259" key="8">
    <source>
        <dbReference type="PROSITE" id="PS50237"/>
    </source>
</evidence>
<evidence type="ECO:0000313" key="10">
    <source>
        <dbReference type="Proteomes" id="UP000825935"/>
    </source>
</evidence>
<comment type="caution">
    <text evidence="9">The sequence shown here is derived from an EMBL/GenBank/DDBJ whole genome shotgun (WGS) entry which is preliminary data.</text>
</comment>
<evidence type="ECO:0000313" key="9">
    <source>
        <dbReference type="EMBL" id="KAH7446550.1"/>
    </source>
</evidence>
<dbReference type="Proteomes" id="UP000825935">
    <property type="component" value="Chromosome 1"/>
</dbReference>
<keyword evidence="5 6" id="KW-0833">Ubl conjugation pathway</keyword>
<dbReference type="PANTHER" id="PTHR45670">
    <property type="entry name" value="E3 UBIQUITIN-PROTEIN LIGASE TRIP12"/>
    <property type="match status" value="1"/>
</dbReference>
<comment type="catalytic activity">
    <reaction evidence="1">
        <text>S-ubiquitinyl-[E2 ubiquitin-conjugating enzyme]-L-cysteine + [acceptor protein]-L-lysine = [E2 ubiquitin-conjugating enzyme]-L-cysteine + N(6)-ubiquitinyl-[acceptor protein]-L-lysine.</text>
        <dbReference type="EC" id="2.3.2.26"/>
    </reaction>
</comment>
<evidence type="ECO:0000256" key="5">
    <source>
        <dbReference type="ARBA" id="ARBA00022786"/>
    </source>
</evidence>
<proteinExistence type="inferred from homology"/>
<dbReference type="EMBL" id="CM035406">
    <property type="protein sequence ID" value="KAH7446551.1"/>
    <property type="molecule type" value="Genomic_DNA"/>
</dbReference>
<dbReference type="Pfam" id="PF00632">
    <property type="entry name" value="HECT"/>
    <property type="match status" value="1"/>
</dbReference>
<dbReference type="SUPFAM" id="SSF48371">
    <property type="entry name" value="ARM repeat"/>
    <property type="match status" value="1"/>
</dbReference>
<evidence type="ECO:0000256" key="2">
    <source>
        <dbReference type="ARBA" id="ARBA00006331"/>
    </source>
</evidence>
<name>A0A8T2VH31_CERRI</name>
<dbReference type="FunFam" id="1.25.10.10:FF:000689">
    <property type="entry name" value="HECT ubiquitin protein ligase family protein KAK"/>
    <property type="match status" value="1"/>
</dbReference>
<feature type="region of interest" description="Disordered" evidence="7">
    <location>
        <begin position="640"/>
        <end position="707"/>
    </location>
</feature>
<dbReference type="PANTHER" id="PTHR45670:SF1">
    <property type="entry name" value="E3 UBIQUITIN-PROTEIN LIGASE HECTD1"/>
    <property type="match status" value="1"/>
</dbReference>
<dbReference type="GO" id="GO:0043161">
    <property type="term" value="P:proteasome-mediated ubiquitin-dependent protein catabolic process"/>
    <property type="evidence" value="ECO:0007669"/>
    <property type="project" value="TreeGrafter"/>
</dbReference>
<dbReference type="OrthoDB" id="423283at2759"/>
<dbReference type="OMA" id="AEPLSQF"/>
<dbReference type="GO" id="GO:0061630">
    <property type="term" value="F:ubiquitin protein ligase activity"/>
    <property type="evidence" value="ECO:0007669"/>
    <property type="project" value="UniProtKB-EC"/>
</dbReference>
<feature type="compositionally biased region" description="Low complexity" evidence="7">
    <location>
        <begin position="76"/>
        <end position="86"/>
    </location>
</feature>
<dbReference type="InterPro" id="IPR035983">
    <property type="entry name" value="Hect_E3_ubiquitin_ligase"/>
</dbReference>
<keyword evidence="4" id="KW-0808">Transferase</keyword>
<dbReference type="PROSITE" id="PS50237">
    <property type="entry name" value="HECT"/>
    <property type="match status" value="1"/>
</dbReference>
<dbReference type="EMBL" id="CM035406">
    <property type="protein sequence ID" value="KAH7446550.1"/>
    <property type="molecule type" value="Genomic_DNA"/>
</dbReference>
<accession>A0A8T2VH31</accession>
<dbReference type="SMART" id="SM00119">
    <property type="entry name" value="HECTc"/>
    <property type="match status" value="1"/>
</dbReference>